<proteinExistence type="predicted"/>
<dbReference type="Proteomes" id="UP000232149">
    <property type="component" value="Unassembled WGS sequence"/>
</dbReference>
<name>A0A2M9YKZ1_9LEPT</name>
<protein>
    <submittedName>
        <fullName evidence="1">Uncharacterized protein</fullName>
    </submittedName>
</protein>
<evidence type="ECO:0000313" key="1">
    <source>
        <dbReference type="EMBL" id="PJZ52219.1"/>
    </source>
</evidence>
<organism evidence="1 4">
    <name type="scientific">Leptospira adleri</name>
    <dbReference type="NCBI Taxonomy" id="2023186"/>
    <lineage>
        <taxon>Bacteria</taxon>
        <taxon>Pseudomonadati</taxon>
        <taxon>Spirochaetota</taxon>
        <taxon>Spirochaetia</taxon>
        <taxon>Leptospirales</taxon>
        <taxon>Leptospiraceae</taxon>
        <taxon>Leptospira</taxon>
    </lineage>
</organism>
<evidence type="ECO:0000313" key="2">
    <source>
        <dbReference type="EMBL" id="PJZ63195.1"/>
    </source>
</evidence>
<evidence type="ECO:0000313" key="3">
    <source>
        <dbReference type="Proteomes" id="UP000232149"/>
    </source>
</evidence>
<dbReference type="EMBL" id="NPDV01000015">
    <property type="protein sequence ID" value="PJZ52219.1"/>
    <property type="molecule type" value="Genomic_DNA"/>
</dbReference>
<evidence type="ECO:0000313" key="4">
    <source>
        <dbReference type="Proteomes" id="UP000232188"/>
    </source>
</evidence>
<dbReference type="Proteomes" id="UP000232188">
    <property type="component" value="Unassembled WGS sequence"/>
</dbReference>
<keyword evidence="3" id="KW-1185">Reference proteome</keyword>
<gene>
    <name evidence="2" type="ORF">CH376_03970</name>
    <name evidence="1" type="ORF">CH380_16270</name>
</gene>
<dbReference type="AlphaFoldDB" id="A0A2M9YKZ1"/>
<accession>A0A2M9YKZ1</accession>
<comment type="caution">
    <text evidence="1">The sequence shown here is derived from an EMBL/GenBank/DDBJ whole genome shotgun (WGS) entry which is preliminary data.</text>
</comment>
<reference evidence="3 4" key="1">
    <citation type="submission" date="2017-07" db="EMBL/GenBank/DDBJ databases">
        <title>Leptospira spp. isolated from tropical soils.</title>
        <authorList>
            <person name="Thibeaux R."/>
            <person name="Iraola G."/>
            <person name="Ferres I."/>
            <person name="Bierque E."/>
            <person name="Girault D."/>
            <person name="Soupe-Gilbert M.-E."/>
            <person name="Picardeau M."/>
            <person name="Goarant C."/>
        </authorList>
    </citation>
    <scope>NUCLEOTIDE SEQUENCE [LARGE SCALE GENOMIC DNA]</scope>
    <source>
        <strain evidence="1 4">FH2-B-C1</strain>
        <strain evidence="2 3">FH2-B-D1</strain>
    </source>
</reference>
<sequence length="68" mass="7690">MGLLLFKKSDFKNQSILIYLPLIGEESIKRKSPGTPGFFTYKGKKNSPLTLRFAFDYASGFSRTRAIP</sequence>
<dbReference type="EMBL" id="NPDU01000007">
    <property type="protein sequence ID" value="PJZ63195.1"/>
    <property type="molecule type" value="Genomic_DNA"/>
</dbReference>